<dbReference type="GO" id="GO:0006493">
    <property type="term" value="P:protein O-linked glycosylation"/>
    <property type="evidence" value="ECO:0007669"/>
    <property type="project" value="TreeGrafter"/>
</dbReference>
<keyword evidence="10 12" id="KW-0472">Membrane</keyword>
<dbReference type="GO" id="GO:0000033">
    <property type="term" value="F:alpha-1,3-mannosyltransferase activity"/>
    <property type="evidence" value="ECO:0007669"/>
    <property type="project" value="TreeGrafter"/>
</dbReference>
<organism evidence="13 14">
    <name type="scientific">Phytophthora palmivora</name>
    <dbReference type="NCBI Taxonomy" id="4796"/>
    <lineage>
        <taxon>Eukaryota</taxon>
        <taxon>Sar</taxon>
        <taxon>Stramenopiles</taxon>
        <taxon>Oomycota</taxon>
        <taxon>Peronosporomycetes</taxon>
        <taxon>Peronosporales</taxon>
        <taxon>Peronosporaceae</taxon>
        <taxon>Phytophthora</taxon>
    </lineage>
</organism>
<evidence type="ECO:0000256" key="4">
    <source>
        <dbReference type="ARBA" id="ARBA00022676"/>
    </source>
</evidence>
<sequence>LERLRSNVHYLKELGVAPEKLPAIIALVPSCLNLKPARIKETVDAMDEMFGTGAGVEALTKNCRIVMHNISGMRQSYNYLLSIGFTRERVQLNTRFIMRNANRILRPRAEFLKAKNVDVVDDISWILTSEVEVAIAMSRRGQHQRNSLMWLLACVCCFALGLLSSYANTFSLSSFQEKAIEVKSNLLRATPSTWHLPPVRSDNQTEDYARGIILCLHNGIVAMGVSLIRELRCLGNTELIQVYHCFPDEMSDESRALLTRNDSRVEIVDVCTEILAKRGPENLFLGNAKTAKAFQNYWIKPLALYHTKIREVILVDGDAVMMRDPAVLRSMSGYVRTGTTFFRDRIAKMNRFLNKKTEDGKPYIKYLVDSFEYEKLGLTEPEPSEKLKKMFSWRGDTGHEMDSSMVLVDKTRAGKALEVLKELIFNTRFHLQFSWGDKEAFWLAYELAHQEYFFSPWGLSLLESVPNNDLAHPNTMCGSMAHFLPTENETDTSELLYVNGKALLEPFPSGVEKTVKGKKSRMFNLNPNHLTPRYRYEEFDLATSKSFECMDNLGSVPLPHQECMEIVWPRHKADCDMIMEARKQLQQSGTTVSGIPCSIDGEALLRLNSRSLDVYKKHGVDTPPGRGSNMDVKKKMEFFLDVLKVHDSSSPENKGLPLAEKLFLNRRYNNTYRHALDTFTASEIAQLNALMSEHHVGVSNQ</sequence>
<comment type="similarity">
    <text evidence="2">Belongs to the mTERF family.</text>
</comment>
<dbReference type="OrthoDB" id="430354at2759"/>
<dbReference type="InterPro" id="IPR038538">
    <property type="entry name" value="MTERF_sf"/>
</dbReference>
<dbReference type="Gene3D" id="1.25.70.10">
    <property type="entry name" value="Transcription termination factor 3, mitochondrial"/>
    <property type="match status" value="1"/>
</dbReference>
<comment type="similarity">
    <text evidence="3">Belongs to the MNN1/MNT family.</text>
</comment>
<dbReference type="InterPro" id="IPR003690">
    <property type="entry name" value="MTERF"/>
</dbReference>
<dbReference type="GO" id="GO:0005794">
    <property type="term" value="C:Golgi apparatus"/>
    <property type="evidence" value="ECO:0007669"/>
    <property type="project" value="TreeGrafter"/>
</dbReference>
<evidence type="ECO:0000256" key="2">
    <source>
        <dbReference type="ARBA" id="ARBA00007692"/>
    </source>
</evidence>
<evidence type="ECO:0000256" key="12">
    <source>
        <dbReference type="SAM" id="Phobius"/>
    </source>
</evidence>
<dbReference type="AlphaFoldDB" id="A0A2P4YK62"/>
<keyword evidence="4" id="KW-0328">Glycosyltransferase</keyword>
<feature type="non-terminal residue" evidence="13">
    <location>
        <position position="1"/>
    </location>
</feature>
<evidence type="ECO:0000256" key="8">
    <source>
        <dbReference type="ARBA" id="ARBA00022968"/>
    </source>
</evidence>
<dbReference type="EMBL" id="NCKW01002101">
    <property type="protein sequence ID" value="POM78202.1"/>
    <property type="molecule type" value="Genomic_DNA"/>
</dbReference>
<evidence type="ECO:0000256" key="3">
    <source>
        <dbReference type="ARBA" id="ARBA00009105"/>
    </source>
</evidence>
<evidence type="ECO:0000256" key="11">
    <source>
        <dbReference type="ARBA" id="ARBA00023180"/>
    </source>
</evidence>
<gene>
    <name evidence="13" type="ORF">PHPALM_4290</name>
</gene>
<evidence type="ECO:0000256" key="10">
    <source>
        <dbReference type="ARBA" id="ARBA00023136"/>
    </source>
</evidence>
<evidence type="ECO:0000256" key="5">
    <source>
        <dbReference type="ARBA" id="ARBA00022679"/>
    </source>
</evidence>
<protein>
    <submittedName>
        <fullName evidence="13">RxLR effector candidate protein</fullName>
    </submittedName>
</protein>
<evidence type="ECO:0000313" key="14">
    <source>
        <dbReference type="Proteomes" id="UP000237271"/>
    </source>
</evidence>
<dbReference type="InterPro" id="IPR029044">
    <property type="entry name" value="Nucleotide-diphossugar_trans"/>
</dbReference>
<dbReference type="GO" id="GO:0016020">
    <property type="term" value="C:membrane"/>
    <property type="evidence" value="ECO:0007669"/>
    <property type="project" value="UniProtKB-SubCell"/>
</dbReference>
<evidence type="ECO:0000256" key="7">
    <source>
        <dbReference type="ARBA" id="ARBA00022946"/>
    </source>
</evidence>
<dbReference type="SUPFAM" id="SSF53448">
    <property type="entry name" value="Nucleotide-diphospho-sugar transferases"/>
    <property type="match status" value="1"/>
</dbReference>
<comment type="subcellular location">
    <subcellularLocation>
        <location evidence="1">Membrane</location>
        <topology evidence="1">Single-pass type II membrane protein</topology>
    </subcellularLocation>
</comment>
<keyword evidence="7" id="KW-0809">Transit peptide</keyword>
<feature type="transmembrane region" description="Helical" evidence="12">
    <location>
        <begin position="147"/>
        <end position="167"/>
    </location>
</feature>
<keyword evidence="6 12" id="KW-0812">Transmembrane</keyword>
<keyword evidence="11" id="KW-0325">Glycoprotein</keyword>
<reference evidence="13 14" key="1">
    <citation type="journal article" date="2017" name="Genome Biol. Evol.">
        <title>Phytophthora megakarya and P. palmivora, closely related causal agents of cacao black pod rot, underwent increases in genome sizes and gene numbers by different mechanisms.</title>
        <authorList>
            <person name="Ali S.S."/>
            <person name="Shao J."/>
            <person name="Lary D.J."/>
            <person name="Kronmiller B."/>
            <person name="Shen D."/>
            <person name="Strem M.D."/>
            <person name="Amoako-Attah I."/>
            <person name="Akrofi A.Y."/>
            <person name="Begoude B.A."/>
            <person name="Ten Hoopen G.M."/>
            <person name="Coulibaly K."/>
            <person name="Kebe B.I."/>
            <person name="Melnick R.L."/>
            <person name="Guiltinan M.J."/>
            <person name="Tyler B.M."/>
            <person name="Meinhardt L.W."/>
            <person name="Bailey B.A."/>
        </authorList>
    </citation>
    <scope>NUCLEOTIDE SEQUENCE [LARGE SCALE GENOMIC DNA]</scope>
    <source>
        <strain evidence="14">sbr112.9</strain>
    </source>
</reference>
<evidence type="ECO:0000313" key="13">
    <source>
        <dbReference type="EMBL" id="POM78202.1"/>
    </source>
</evidence>
<dbReference type="GO" id="GO:0003676">
    <property type="term" value="F:nucleic acid binding"/>
    <property type="evidence" value="ECO:0007669"/>
    <property type="project" value="InterPro"/>
</dbReference>
<evidence type="ECO:0000256" key="1">
    <source>
        <dbReference type="ARBA" id="ARBA00004606"/>
    </source>
</evidence>
<evidence type="ECO:0000256" key="6">
    <source>
        <dbReference type="ARBA" id="ARBA00022692"/>
    </source>
</evidence>
<dbReference type="Pfam" id="PF02536">
    <property type="entry name" value="mTERF"/>
    <property type="match status" value="1"/>
</dbReference>
<dbReference type="InterPro" id="IPR022751">
    <property type="entry name" value="Alpha_mannosyltransferase"/>
</dbReference>
<keyword evidence="14" id="KW-1185">Reference proteome</keyword>
<keyword evidence="8" id="KW-0735">Signal-anchor</keyword>
<evidence type="ECO:0000256" key="9">
    <source>
        <dbReference type="ARBA" id="ARBA00022989"/>
    </source>
</evidence>
<keyword evidence="5" id="KW-0808">Transferase</keyword>
<dbReference type="Pfam" id="PF11051">
    <property type="entry name" value="Mannosyl_trans3"/>
    <property type="match status" value="1"/>
</dbReference>
<dbReference type="PANTHER" id="PTHR31392:SF1">
    <property type="entry name" value="ALPHA-1,3-MANNOSYLTRANSFERASE MNN1-RELATED"/>
    <property type="match status" value="1"/>
</dbReference>
<dbReference type="PANTHER" id="PTHR31392">
    <property type="entry name" value="ALPHA-1,3-MANNOSYLTRANSFERASE MNN1-RELATED"/>
    <property type="match status" value="1"/>
</dbReference>
<name>A0A2P4YK62_9STRA</name>
<comment type="caution">
    <text evidence="13">The sequence shown here is derived from an EMBL/GenBank/DDBJ whole genome shotgun (WGS) entry which is preliminary data.</text>
</comment>
<dbReference type="Proteomes" id="UP000237271">
    <property type="component" value="Unassembled WGS sequence"/>
</dbReference>
<keyword evidence="9 12" id="KW-1133">Transmembrane helix</keyword>
<accession>A0A2P4YK62</accession>
<proteinExistence type="inferred from homology"/>